<gene>
    <name evidence="1" type="ORF">E0W69_008480</name>
</gene>
<keyword evidence="2" id="KW-1185">Reference proteome</keyword>
<organism evidence="1 2">
    <name type="scientific">Rhizosphaericola mali</name>
    <dbReference type="NCBI Taxonomy" id="2545455"/>
    <lineage>
        <taxon>Bacteria</taxon>
        <taxon>Pseudomonadati</taxon>
        <taxon>Bacteroidota</taxon>
        <taxon>Chitinophagia</taxon>
        <taxon>Chitinophagales</taxon>
        <taxon>Chitinophagaceae</taxon>
        <taxon>Rhizosphaericola</taxon>
    </lineage>
</organism>
<evidence type="ECO:0000313" key="2">
    <source>
        <dbReference type="Proteomes" id="UP000292424"/>
    </source>
</evidence>
<dbReference type="OrthoDB" id="663319at2"/>
<reference evidence="1 2" key="1">
    <citation type="submission" date="2019-09" db="EMBL/GenBank/DDBJ databases">
        <title>Complete genome sequence of Arachidicoccus sp. B3-10 isolated from apple orchard soil.</title>
        <authorList>
            <person name="Kim H.S."/>
            <person name="Han K.-I."/>
            <person name="Suh M.K."/>
            <person name="Lee K.C."/>
            <person name="Eom M.K."/>
            <person name="Kim J.-S."/>
            <person name="Kang S.W."/>
            <person name="Sin Y."/>
            <person name="Lee J.-S."/>
        </authorList>
    </citation>
    <scope>NUCLEOTIDE SEQUENCE [LARGE SCALE GENOMIC DNA]</scope>
    <source>
        <strain evidence="1 2">B3-10</strain>
    </source>
</reference>
<sequence>MKKKNKDHYHTYIWNFNIIKDPYRVIAEIFFMYSLDVYRKHIKVFLLLAVKYEKIKCKDLTMMIDLLHSMRSLILAADSILSEANNETIVKSFSVRDEAICVCKTLTESELSNPFKVLAQFFKYKFAKKWCITLDDILDYAFSQFDYTPDYDLLPIYILLNGFIEANFLINTRINQPSTSLINIAEMETKNENILSL</sequence>
<dbReference type="Proteomes" id="UP000292424">
    <property type="component" value="Chromosome"/>
</dbReference>
<proteinExistence type="predicted"/>
<dbReference type="AlphaFoldDB" id="A0A5P2FZN7"/>
<evidence type="ECO:0000313" key="1">
    <source>
        <dbReference type="EMBL" id="QES88685.1"/>
    </source>
</evidence>
<dbReference type="KEGG" id="arac:E0W69_008480"/>
<accession>A0A5P2FZN7</accession>
<dbReference type="EMBL" id="CP044016">
    <property type="protein sequence ID" value="QES88685.1"/>
    <property type="molecule type" value="Genomic_DNA"/>
</dbReference>
<protein>
    <submittedName>
        <fullName evidence="1">Uncharacterized protein</fullName>
    </submittedName>
</protein>
<dbReference type="RefSeq" id="WP_131329653.1">
    <property type="nucleotide sequence ID" value="NZ_CP044016.1"/>
</dbReference>
<name>A0A5P2FZN7_9BACT</name>